<gene>
    <name evidence="2" type="ORF">A9B99_13710</name>
</gene>
<feature type="chain" id="PRO_5008596560" evidence="1">
    <location>
        <begin position="21"/>
        <end position="369"/>
    </location>
</feature>
<reference evidence="3" key="1">
    <citation type="submission" date="2016-05" db="EMBL/GenBank/DDBJ databases">
        <authorList>
            <person name="Behera P."/>
            <person name="Vaishampayan P."/>
            <person name="Singh N."/>
            <person name="Raina V."/>
            <person name="Suar M."/>
            <person name="Pattnaik A."/>
            <person name="Rastogi G."/>
        </authorList>
    </citation>
    <scope>NUCLEOTIDE SEQUENCE [LARGE SCALE GENOMIC DNA]</scope>
    <source>
        <strain evidence="3">MP23</strain>
    </source>
</reference>
<dbReference type="Gene3D" id="2.60.40.2040">
    <property type="entry name" value="CFA/I fimbrial subunit E, pilin domain"/>
    <property type="match status" value="1"/>
</dbReference>
<accession>A0A1B7L0D8</accession>
<feature type="signal peptide" evidence="1">
    <location>
        <begin position="1"/>
        <end position="20"/>
    </location>
</feature>
<sequence length="369" mass="41129">MKWTTGFFFIMAFVTLPAQAIQTLPMADHTQPRSLRFDISARPSAPFFMSTTSDGIISVTDPAANTGSIQQPRMYCFDNSNESRGACDNGTAAGVFTDIRLRFTEKHSGQQVTLTMQGKRMTYASSPYTSWGQISFTPPFYSVGYAPFYYAISPEEMAKIPSGGIWQATLQLRVRSMITNQYYVWQWPITFDVTDEQRMDILFPDSNSHNPKVDLNIRPLPGVPAPGGLSSGRAHLNMCLYDGYNGHSSNIEMRITGQQRPAGISNDLFSIYHTSAGLNPEEDRGRLDFRINVQNPVTKTWEAVQNGETFIWQNTAQRSSLVPVVLSSGLQVLCWPTVMEFTTPGFRASEKMAGLYQGIVTVVFTPSLQ</sequence>
<dbReference type="RefSeq" id="WP_064600173.1">
    <property type="nucleotide sequence ID" value="NZ_CP134782.1"/>
</dbReference>
<keyword evidence="3" id="KW-1185">Reference proteome</keyword>
<proteinExistence type="predicted"/>
<organism evidence="2 3">
    <name type="scientific">Mangrovibacter phragmitis</name>
    <dbReference type="NCBI Taxonomy" id="1691903"/>
    <lineage>
        <taxon>Bacteria</taxon>
        <taxon>Pseudomonadati</taxon>
        <taxon>Pseudomonadota</taxon>
        <taxon>Gammaproteobacteria</taxon>
        <taxon>Enterobacterales</taxon>
        <taxon>Enterobacteriaceae</taxon>
        <taxon>Mangrovibacter</taxon>
    </lineage>
</organism>
<dbReference type="InterPro" id="IPR043037">
    <property type="entry name" value="CfaE_adhesin"/>
</dbReference>
<dbReference type="AlphaFoldDB" id="A0A1B7L0D8"/>
<dbReference type="OrthoDB" id="6543917at2"/>
<dbReference type="Gene3D" id="2.60.40.2520">
    <property type="entry name" value="CFA/I fimbrial subunit E, adhesin domain"/>
    <property type="match status" value="1"/>
</dbReference>
<dbReference type="InterPro" id="IPR010888">
    <property type="entry name" value="CblD"/>
</dbReference>
<dbReference type="EMBL" id="LYRP01000043">
    <property type="protein sequence ID" value="OAT75862.1"/>
    <property type="molecule type" value="Genomic_DNA"/>
</dbReference>
<comment type="caution">
    <text evidence="2">The sequence shown here is derived from an EMBL/GenBank/DDBJ whole genome shotgun (WGS) entry which is preliminary data.</text>
</comment>
<keyword evidence="1" id="KW-0732">Signal</keyword>
<dbReference type="Proteomes" id="UP000078225">
    <property type="component" value="Unassembled WGS sequence"/>
</dbReference>
<dbReference type="STRING" id="1691903.A9B99_13710"/>
<evidence type="ECO:0000313" key="2">
    <source>
        <dbReference type="EMBL" id="OAT75862.1"/>
    </source>
</evidence>
<dbReference type="Pfam" id="PF07434">
    <property type="entry name" value="CblD"/>
    <property type="match status" value="1"/>
</dbReference>
<evidence type="ECO:0000313" key="3">
    <source>
        <dbReference type="Proteomes" id="UP000078225"/>
    </source>
</evidence>
<name>A0A1B7L0D8_9ENTR</name>
<protein>
    <submittedName>
        <fullName evidence="2">Uncharacterized protein</fullName>
    </submittedName>
</protein>
<evidence type="ECO:0000256" key="1">
    <source>
        <dbReference type="SAM" id="SignalP"/>
    </source>
</evidence>